<dbReference type="EMBL" id="KN831886">
    <property type="protein sequence ID" value="KIM34662.1"/>
    <property type="molecule type" value="Genomic_DNA"/>
</dbReference>
<feature type="compositionally biased region" description="Basic and acidic residues" evidence="1">
    <location>
        <begin position="142"/>
        <end position="159"/>
    </location>
</feature>
<organism evidence="2 3">
    <name type="scientific">Hebeloma cylindrosporum</name>
    <dbReference type="NCBI Taxonomy" id="76867"/>
    <lineage>
        <taxon>Eukaryota</taxon>
        <taxon>Fungi</taxon>
        <taxon>Dikarya</taxon>
        <taxon>Basidiomycota</taxon>
        <taxon>Agaricomycotina</taxon>
        <taxon>Agaricomycetes</taxon>
        <taxon>Agaricomycetidae</taxon>
        <taxon>Agaricales</taxon>
        <taxon>Agaricineae</taxon>
        <taxon>Hymenogastraceae</taxon>
        <taxon>Hebeloma</taxon>
    </lineage>
</organism>
<evidence type="ECO:0000256" key="1">
    <source>
        <dbReference type="SAM" id="MobiDB-lite"/>
    </source>
</evidence>
<feature type="region of interest" description="Disordered" evidence="1">
    <location>
        <begin position="142"/>
        <end position="223"/>
    </location>
</feature>
<feature type="compositionally biased region" description="Basic and acidic residues" evidence="1">
    <location>
        <begin position="204"/>
        <end position="215"/>
    </location>
</feature>
<reference evidence="2 3" key="1">
    <citation type="submission" date="2014-04" db="EMBL/GenBank/DDBJ databases">
        <authorList>
            <consortium name="DOE Joint Genome Institute"/>
            <person name="Kuo A."/>
            <person name="Gay G."/>
            <person name="Dore J."/>
            <person name="Kohler A."/>
            <person name="Nagy L.G."/>
            <person name="Floudas D."/>
            <person name="Copeland A."/>
            <person name="Barry K.W."/>
            <person name="Cichocki N."/>
            <person name="Veneault-Fourrey C."/>
            <person name="LaButti K."/>
            <person name="Lindquist E.A."/>
            <person name="Lipzen A."/>
            <person name="Lundell T."/>
            <person name="Morin E."/>
            <person name="Murat C."/>
            <person name="Sun H."/>
            <person name="Tunlid A."/>
            <person name="Henrissat B."/>
            <person name="Grigoriev I.V."/>
            <person name="Hibbett D.S."/>
            <person name="Martin F."/>
            <person name="Nordberg H.P."/>
            <person name="Cantor M.N."/>
            <person name="Hua S.X."/>
        </authorList>
    </citation>
    <scope>NUCLEOTIDE SEQUENCE [LARGE SCALE GENOMIC DNA]</scope>
    <source>
        <strain evidence="3">h7</strain>
    </source>
</reference>
<dbReference type="Proteomes" id="UP000053424">
    <property type="component" value="Unassembled WGS sequence"/>
</dbReference>
<proteinExistence type="predicted"/>
<gene>
    <name evidence="2" type="ORF">M413DRAFT_450133</name>
</gene>
<protein>
    <submittedName>
        <fullName evidence="2">Uncharacterized protein</fullName>
    </submittedName>
</protein>
<dbReference type="AlphaFoldDB" id="A0A0C2Y0P0"/>
<feature type="region of interest" description="Disordered" evidence="1">
    <location>
        <begin position="17"/>
        <end position="52"/>
    </location>
</feature>
<feature type="compositionally biased region" description="Basic and acidic residues" evidence="1">
    <location>
        <begin position="17"/>
        <end position="26"/>
    </location>
</feature>
<name>A0A0C2Y0P0_HEBCY</name>
<dbReference type="HOGENOM" id="CLU_1049932_0_0_1"/>
<accession>A0A0C2Y0P0</accession>
<reference evidence="3" key="2">
    <citation type="submission" date="2015-01" db="EMBL/GenBank/DDBJ databases">
        <title>Evolutionary Origins and Diversification of the Mycorrhizal Mutualists.</title>
        <authorList>
            <consortium name="DOE Joint Genome Institute"/>
            <consortium name="Mycorrhizal Genomics Consortium"/>
            <person name="Kohler A."/>
            <person name="Kuo A."/>
            <person name="Nagy L.G."/>
            <person name="Floudas D."/>
            <person name="Copeland A."/>
            <person name="Barry K.W."/>
            <person name="Cichocki N."/>
            <person name="Veneault-Fourrey C."/>
            <person name="LaButti K."/>
            <person name="Lindquist E.A."/>
            <person name="Lipzen A."/>
            <person name="Lundell T."/>
            <person name="Morin E."/>
            <person name="Murat C."/>
            <person name="Riley R."/>
            <person name="Ohm R."/>
            <person name="Sun H."/>
            <person name="Tunlid A."/>
            <person name="Henrissat B."/>
            <person name="Grigoriev I.V."/>
            <person name="Hibbett D.S."/>
            <person name="Martin F."/>
        </authorList>
    </citation>
    <scope>NUCLEOTIDE SEQUENCE [LARGE SCALE GENOMIC DNA]</scope>
    <source>
        <strain evidence="3">h7</strain>
    </source>
</reference>
<keyword evidence="3" id="KW-1185">Reference proteome</keyword>
<sequence length="223" mass="24266">MESFAHISLKGCAQTLARREGRDRTTAEPLTWPDGLKSEEATESPERAYDGDIDNKRVRSIRATPINVAPPSGQGSGRGASDYRCVVVDGKLGPHICYRSYANISKTRVGACNSLTVQRPGENERRQSLTLAADTTMAKLLRGGEPDELKSEEAADSPKRAYAGDNDNKRVHHLLDSPLRLLAPSSGQGPGKIIVHHPQSQLPADEHEKEDERRRNAGGAAPR</sequence>
<feature type="compositionally biased region" description="Basic and acidic residues" evidence="1">
    <location>
        <begin position="36"/>
        <end position="52"/>
    </location>
</feature>
<evidence type="ECO:0000313" key="3">
    <source>
        <dbReference type="Proteomes" id="UP000053424"/>
    </source>
</evidence>
<evidence type="ECO:0000313" key="2">
    <source>
        <dbReference type="EMBL" id="KIM34662.1"/>
    </source>
</evidence>
<feature type="compositionally biased region" description="Basic and acidic residues" evidence="1">
    <location>
        <begin position="166"/>
        <end position="175"/>
    </location>
</feature>